<evidence type="ECO:0000313" key="2">
    <source>
        <dbReference type="EMBL" id="KXA95876.1"/>
    </source>
</evidence>
<protein>
    <recommendedName>
        <fullName evidence="1">Threonyl-tRNA synthetase editing domain-containing protein</fullName>
    </recommendedName>
</protein>
<dbReference type="AlphaFoldDB" id="A0A133UNY0"/>
<dbReference type="EMBL" id="LHXO01000001">
    <property type="protein sequence ID" value="KXA95876.1"/>
    <property type="molecule type" value="Genomic_DNA"/>
</dbReference>
<evidence type="ECO:0000313" key="3">
    <source>
        <dbReference type="Proteomes" id="UP000070284"/>
    </source>
</evidence>
<dbReference type="GO" id="GO:0004829">
    <property type="term" value="F:threonine-tRNA ligase activity"/>
    <property type="evidence" value="ECO:0007669"/>
    <property type="project" value="InterPro"/>
</dbReference>
<sequence length="144" mass="16573">MRILLIHADYVNYEVETRGKFAEEITPDRKEGSLEDPLIAFVSIEENDENSGTESGDLVEKAFREIRKVASKIKVRNVALFPFAHLSESLSSPDFAVSVLKDLEDRFKKSKFNSFRAPFGWYKEFEFRSKGHPLSILSRTVRLN</sequence>
<reference evidence="2 3" key="1">
    <citation type="journal article" date="2016" name="Sci. Rep.">
        <title>Metabolic traits of an uncultured archaeal lineage -MSBL1- from brine pools of the Red Sea.</title>
        <authorList>
            <person name="Mwirichia R."/>
            <person name="Alam I."/>
            <person name="Rashid M."/>
            <person name="Vinu M."/>
            <person name="Ba-Alawi W."/>
            <person name="Anthony Kamau A."/>
            <person name="Kamanda Ngugi D."/>
            <person name="Goker M."/>
            <person name="Klenk H.P."/>
            <person name="Bajic V."/>
            <person name="Stingl U."/>
        </authorList>
    </citation>
    <scope>NUCLEOTIDE SEQUENCE [LARGE SCALE GENOMIC DNA]</scope>
    <source>
        <strain evidence="2">SCGC-AAA259E19</strain>
    </source>
</reference>
<dbReference type="InterPro" id="IPR015011">
    <property type="entry name" value="Threonyl-tRNA_syn_edit_dom_arc"/>
</dbReference>
<accession>A0A133UNY0</accession>
<feature type="domain" description="Threonyl-tRNA synthetase editing" evidence="1">
    <location>
        <begin position="1"/>
        <end position="141"/>
    </location>
</feature>
<dbReference type="Proteomes" id="UP000070284">
    <property type="component" value="Unassembled WGS sequence"/>
</dbReference>
<proteinExistence type="predicted"/>
<comment type="caution">
    <text evidence="2">The sequence shown here is derived from an EMBL/GenBank/DDBJ whole genome shotgun (WGS) entry which is preliminary data.</text>
</comment>
<dbReference type="GO" id="GO:0005524">
    <property type="term" value="F:ATP binding"/>
    <property type="evidence" value="ECO:0007669"/>
    <property type="project" value="InterPro"/>
</dbReference>
<evidence type="ECO:0000259" key="1">
    <source>
        <dbReference type="Pfam" id="PF08915"/>
    </source>
</evidence>
<dbReference type="GO" id="GO:0008270">
    <property type="term" value="F:zinc ion binding"/>
    <property type="evidence" value="ECO:0007669"/>
    <property type="project" value="InterPro"/>
</dbReference>
<keyword evidence="3" id="KW-1185">Reference proteome</keyword>
<organism evidence="2 3">
    <name type="scientific">candidate division MSBL1 archaeon SCGC-AAA259E19</name>
    <dbReference type="NCBI Taxonomy" id="1698264"/>
    <lineage>
        <taxon>Archaea</taxon>
        <taxon>Methanobacteriati</taxon>
        <taxon>Methanobacteriota</taxon>
        <taxon>candidate division MSBL1</taxon>
    </lineage>
</organism>
<dbReference type="Gene3D" id="3.50.80.10">
    <property type="entry name" value="D-tyrosyl-tRNA(Tyr) deacylase"/>
    <property type="match status" value="1"/>
</dbReference>
<gene>
    <name evidence="2" type="ORF">AKJ65_00020</name>
</gene>
<name>A0A133UNY0_9EURY</name>
<dbReference type="GO" id="GO:0005737">
    <property type="term" value="C:cytoplasm"/>
    <property type="evidence" value="ECO:0007669"/>
    <property type="project" value="InterPro"/>
</dbReference>
<dbReference type="Pfam" id="PF08915">
    <property type="entry name" value="tRNA-Thr_ED"/>
    <property type="match status" value="1"/>
</dbReference>
<dbReference type="InterPro" id="IPR023509">
    <property type="entry name" value="DTD-like_sf"/>
</dbReference>